<organism evidence="9 10">
    <name type="scientific">Microthlaspi erraticum</name>
    <dbReference type="NCBI Taxonomy" id="1685480"/>
    <lineage>
        <taxon>Eukaryota</taxon>
        <taxon>Viridiplantae</taxon>
        <taxon>Streptophyta</taxon>
        <taxon>Embryophyta</taxon>
        <taxon>Tracheophyta</taxon>
        <taxon>Spermatophyta</taxon>
        <taxon>Magnoliopsida</taxon>
        <taxon>eudicotyledons</taxon>
        <taxon>Gunneridae</taxon>
        <taxon>Pentapetalae</taxon>
        <taxon>rosids</taxon>
        <taxon>malvids</taxon>
        <taxon>Brassicales</taxon>
        <taxon>Brassicaceae</taxon>
        <taxon>Coluteocarpeae</taxon>
        <taxon>Microthlaspi</taxon>
    </lineage>
</organism>
<protein>
    <recommendedName>
        <fullName evidence="8">Response regulatory domain-containing protein</fullName>
    </recommendedName>
</protein>
<dbReference type="CDD" id="cd17584">
    <property type="entry name" value="REC_typeB_ARR-like"/>
    <property type="match status" value="1"/>
</dbReference>
<dbReference type="GO" id="GO:0009736">
    <property type="term" value="P:cytokinin-activated signaling pathway"/>
    <property type="evidence" value="ECO:0007669"/>
    <property type="project" value="InterPro"/>
</dbReference>
<evidence type="ECO:0000313" key="9">
    <source>
        <dbReference type="EMBL" id="CAA7030509.1"/>
    </source>
</evidence>
<dbReference type="InterPro" id="IPR045279">
    <property type="entry name" value="ARR-like"/>
</dbReference>
<keyword evidence="10" id="KW-1185">Reference proteome</keyword>
<feature type="compositionally biased region" description="Basic and acidic residues" evidence="7">
    <location>
        <begin position="10"/>
        <end position="20"/>
    </location>
</feature>
<dbReference type="NCBIfam" id="TIGR01557">
    <property type="entry name" value="myb_SHAQKYF"/>
    <property type="match status" value="1"/>
</dbReference>
<feature type="domain" description="Response regulatory" evidence="8">
    <location>
        <begin position="40"/>
        <end position="155"/>
    </location>
</feature>
<dbReference type="InterPro" id="IPR001789">
    <property type="entry name" value="Sig_transdc_resp-reg_receiver"/>
</dbReference>
<sequence length="425" mass="48283">MSLSSNVLDESSRDLLRQEEPFDDEIQSPVDQEFPSTSIRVLLVDSDLKSLRLMTSIMTKFSYQVTSYGNGDEALAFLKKSKHEIDLVIWDFHVPEVDGLKALNTVGKEMDLPVVIMSHGHDKETVMKSIKYGACDFLVKPVSKEVIAVLWRHVYHKKMSKSGLITPKDSVDDDDNGLGQDNNDLYQSTEEGSSKNVEDSGEQDDFDRKGERNTKKPRMTWTPELHEKFEKAIQRITIEKAVPKLILKYMQEEMNVQGLTRNNVASHLQKYRLGANKKNQEARQASGWFNNAVPNAALTASKPLLNSHGINLHNGPPYYMNDHATANAPIHYPPSGFLTTNHHHHFMSNSSYMEPFRQPQQLPQQQLQQQYYHSSPPLPSMTSNQEHGHASSATEIPGLIYPTLSHDLQEYFLPPDYNNDFNGQF</sequence>
<dbReference type="EMBL" id="CACVBM020001096">
    <property type="protein sequence ID" value="CAA7030509.1"/>
    <property type="molecule type" value="Genomic_DNA"/>
</dbReference>
<gene>
    <name evidence="9" type="ORF">MERR_LOCUS17744</name>
</gene>
<dbReference type="Proteomes" id="UP000467841">
    <property type="component" value="Unassembled WGS sequence"/>
</dbReference>
<dbReference type="Gene3D" id="1.10.10.60">
    <property type="entry name" value="Homeodomain-like"/>
    <property type="match status" value="1"/>
</dbReference>
<dbReference type="GO" id="GO:0000160">
    <property type="term" value="P:phosphorelay signal transduction system"/>
    <property type="evidence" value="ECO:0007669"/>
    <property type="project" value="UniProtKB-KW"/>
</dbReference>
<dbReference type="Gene3D" id="3.40.50.2300">
    <property type="match status" value="1"/>
</dbReference>
<dbReference type="PANTHER" id="PTHR43874">
    <property type="entry name" value="TWO-COMPONENT RESPONSE REGULATOR"/>
    <property type="match status" value="1"/>
</dbReference>
<evidence type="ECO:0000256" key="2">
    <source>
        <dbReference type="ARBA" id="ARBA00023012"/>
    </source>
</evidence>
<evidence type="ECO:0000256" key="5">
    <source>
        <dbReference type="ARBA" id="ARBA00023242"/>
    </source>
</evidence>
<feature type="region of interest" description="Disordered" evidence="7">
    <location>
        <begin position="354"/>
        <end position="391"/>
    </location>
</feature>
<dbReference type="AlphaFoldDB" id="A0A6D2IV88"/>
<dbReference type="OrthoDB" id="1058005at2759"/>
<dbReference type="InterPro" id="IPR009057">
    <property type="entry name" value="Homeodomain-like_sf"/>
</dbReference>
<feature type="region of interest" description="Disordered" evidence="7">
    <location>
        <begin position="1"/>
        <end position="29"/>
    </location>
</feature>
<dbReference type="FunFam" id="1.10.10.60:FF:000007">
    <property type="entry name" value="Two-component response regulator"/>
    <property type="match status" value="1"/>
</dbReference>
<dbReference type="Pfam" id="PF00072">
    <property type="entry name" value="Response_reg"/>
    <property type="match status" value="1"/>
</dbReference>
<evidence type="ECO:0000259" key="8">
    <source>
        <dbReference type="PROSITE" id="PS50110"/>
    </source>
</evidence>
<comment type="subcellular location">
    <subcellularLocation>
        <location evidence="1">Nucleus</location>
    </subcellularLocation>
</comment>
<keyword evidence="4" id="KW-0804">Transcription</keyword>
<keyword evidence="5" id="KW-0539">Nucleus</keyword>
<dbReference type="Pfam" id="PF00249">
    <property type="entry name" value="Myb_DNA-binding"/>
    <property type="match status" value="1"/>
</dbReference>
<keyword evidence="6" id="KW-0597">Phosphoprotein</keyword>
<dbReference type="SUPFAM" id="SSF52172">
    <property type="entry name" value="CheY-like"/>
    <property type="match status" value="1"/>
</dbReference>
<dbReference type="PROSITE" id="PS50110">
    <property type="entry name" value="RESPONSE_REGULATORY"/>
    <property type="match status" value="1"/>
</dbReference>
<reference evidence="9" key="1">
    <citation type="submission" date="2020-01" db="EMBL/GenBank/DDBJ databases">
        <authorList>
            <person name="Mishra B."/>
        </authorList>
    </citation>
    <scope>NUCLEOTIDE SEQUENCE [LARGE SCALE GENOMIC DNA]</scope>
</reference>
<dbReference type="GO" id="GO:0003677">
    <property type="term" value="F:DNA binding"/>
    <property type="evidence" value="ECO:0007669"/>
    <property type="project" value="InterPro"/>
</dbReference>
<dbReference type="InterPro" id="IPR006447">
    <property type="entry name" value="Myb_dom_plants"/>
</dbReference>
<dbReference type="InterPro" id="IPR011006">
    <property type="entry name" value="CheY-like_superfamily"/>
</dbReference>
<keyword evidence="2" id="KW-0902">Two-component regulatory system</keyword>
<comment type="caution">
    <text evidence="9">The sequence shown here is derived from an EMBL/GenBank/DDBJ whole genome shotgun (WGS) entry which is preliminary data.</text>
</comment>
<dbReference type="InterPro" id="IPR001005">
    <property type="entry name" value="SANT/Myb"/>
</dbReference>
<evidence type="ECO:0000256" key="4">
    <source>
        <dbReference type="ARBA" id="ARBA00023163"/>
    </source>
</evidence>
<feature type="region of interest" description="Disordered" evidence="7">
    <location>
        <begin position="165"/>
        <end position="221"/>
    </location>
</feature>
<keyword evidence="3" id="KW-0805">Transcription regulation</keyword>
<feature type="compositionally biased region" description="Low complexity" evidence="7">
    <location>
        <begin position="358"/>
        <end position="370"/>
    </location>
</feature>
<evidence type="ECO:0000256" key="6">
    <source>
        <dbReference type="PROSITE-ProRule" id="PRU00169"/>
    </source>
</evidence>
<dbReference type="SMART" id="SM00448">
    <property type="entry name" value="REC"/>
    <property type="match status" value="1"/>
</dbReference>
<feature type="modified residue" description="4-aspartylphosphate" evidence="6">
    <location>
        <position position="91"/>
    </location>
</feature>
<evidence type="ECO:0000313" key="10">
    <source>
        <dbReference type="Proteomes" id="UP000467841"/>
    </source>
</evidence>
<evidence type="ECO:0000256" key="7">
    <source>
        <dbReference type="SAM" id="MobiDB-lite"/>
    </source>
</evidence>
<dbReference type="GO" id="GO:0005634">
    <property type="term" value="C:nucleus"/>
    <property type="evidence" value="ECO:0007669"/>
    <property type="project" value="UniProtKB-SubCell"/>
</dbReference>
<evidence type="ECO:0000256" key="1">
    <source>
        <dbReference type="ARBA" id="ARBA00004123"/>
    </source>
</evidence>
<name>A0A6D2IV88_9BRAS</name>
<dbReference type="PANTHER" id="PTHR43874:SF82">
    <property type="entry name" value="TWO-COMPONENT RESPONSE REGULATOR ARR20-RELATED"/>
    <property type="match status" value="1"/>
</dbReference>
<evidence type="ECO:0000256" key="3">
    <source>
        <dbReference type="ARBA" id="ARBA00023015"/>
    </source>
</evidence>
<dbReference type="SUPFAM" id="SSF46689">
    <property type="entry name" value="Homeodomain-like"/>
    <property type="match status" value="1"/>
</dbReference>
<accession>A0A6D2IV88</accession>
<proteinExistence type="predicted"/>